<name>A0ABP8BW45_9ACTN</name>
<evidence type="ECO:0000313" key="3">
    <source>
        <dbReference type="Proteomes" id="UP001501710"/>
    </source>
</evidence>
<dbReference type="EMBL" id="BAABAS010000004">
    <property type="protein sequence ID" value="GAA4228230.1"/>
    <property type="molecule type" value="Genomic_DNA"/>
</dbReference>
<dbReference type="InterPro" id="IPR003018">
    <property type="entry name" value="GAF"/>
</dbReference>
<proteinExistence type="predicted"/>
<keyword evidence="3" id="KW-1185">Reference proteome</keyword>
<dbReference type="Pfam" id="PF13185">
    <property type="entry name" value="GAF_2"/>
    <property type="match status" value="1"/>
</dbReference>
<comment type="caution">
    <text evidence="2">The sequence shown here is derived from an EMBL/GenBank/DDBJ whole genome shotgun (WGS) entry which is preliminary data.</text>
</comment>
<dbReference type="InterPro" id="IPR029016">
    <property type="entry name" value="GAF-like_dom_sf"/>
</dbReference>
<protein>
    <submittedName>
        <fullName evidence="2">GAF domain-containing protein</fullName>
    </submittedName>
</protein>
<organism evidence="2 3">
    <name type="scientific">Actinomadura meridiana</name>
    <dbReference type="NCBI Taxonomy" id="559626"/>
    <lineage>
        <taxon>Bacteria</taxon>
        <taxon>Bacillati</taxon>
        <taxon>Actinomycetota</taxon>
        <taxon>Actinomycetes</taxon>
        <taxon>Streptosporangiales</taxon>
        <taxon>Thermomonosporaceae</taxon>
        <taxon>Actinomadura</taxon>
    </lineage>
</organism>
<evidence type="ECO:0000313" key="2">
    <source>
        <dbReference type="EMBL" id="GAA4228230.1"/>
    </source>
</evidence>
<evidence type="ECO:0000259" key="1">
    <source>
        <dbReference type="SMART" id="SM01012"/>
    </source>
</evidence>
<dbReference type="InterPro" id="IPR005561">
    <property type="entry name" value="ANTAR"/>
</dbReference>
<sequence length="248" mass="25587">MVIKDEGRAARVWALIAGFAGAEAVSVGHVCRAAVPVTGTDGAALSLVTAPDRRTLLHATDGAARRLDDLQFGLGEGPCVDAWRQGGPVLVADLGSVEAMARWPWFAASAVEAGAGALFAFPLQAGAIRPGVLVLYRAQPGLLSDEQLADALVFARAALTVTLDTVGSDGVEGRSTPVASGWLGQDRAEVYQATGMVAVQLDAGLDEALARLRAHAFTTDASLAEIAQQVLDRVLRFTPDGTGGSDAE</sequence>
<reference evidence="3" key="1">
    <citation type="journal article" date="2019" name="Int. J. Syst. Evol. Microbiol.">
        <title>The Global Catalogue of Microorganisms (GCM) 10K type strain sequencing project: providing services to taxonomists for standard genome sequencing and annotation.</title>
        <authorList>
            <consortium name="The Broad Institute Genomics Platform"/>
            <consortium name="The Broad Institute Genome Sequencing Center for Infectious Disease"/>
            <person name="Wu L."/>
            <person name="Ma J."/>
        </authorList>
    </citation>
    <scope>NUCLEOTIDE SEQUENCE [LARGE SCALE GENOMIC DNA]</scope>
    <source>
        <strain evidence="3">JCM 17440</strain>
    </source>
</reference>
<dbReference type="RefSeq" id="WP_344892598.1">
    <property type="nucleotide sequence ID" value="NZ_BAABAS010000004.1"/>
</dbReference>
<feature type="domain" description="ANTAR" evidence="1">
    <location>
        <begin position="155"/>
        <end position="231"/>
    </location>
</feature>
<dbReference type="Gene3D" id="3.30.450.40">
    <property type="match status" value="1"/>
</dbReference>
<dbReference type="SMART" id="SM01012">
    <property type="entry name" value="ANTAR"/>
    <property type="match status" value="1"/>
</dbReference>
<dbReference type="Proteomes" id="UP001501710">
    <property type="component" value="Unassembled WGS sequence"/>
</dbReference>
<dbReference type="SUPFAM" id="SSF55781">
    <property type="entry name" value="GAF domain-like"/>
    <property type="match status" value="1"/>
</dbReference>
<gene>
    <name evidence="2" type="ORF">GCM10022254_17810</name>
</gene>
<accession>A0ABP8BW45</accession>